<gene>
    <name evidence="2" type="ORF">KP79_PYT21622</name>
</gene>
<reference evidence="2 3" key="1">
    <citation type="journal article" date="2017" name="Nat. Ecol. Evol.">
        <title>Scallop genome provides insights into evolution of bilaterian karyotype and development.</title>
        <authorList>
            <person name="Wang S."/>
            <person name="Zhang J."/>
            <person name="Jiao W."/>
            <person name="Li J."/>
            <person name="Xun X."/>
            <person name="Sun Y."/>
            <person name="Guo X."/>
            <person name="Huan P."/>
            <person name="Dong B."/>
            <person name="Zhang L."/>
            <person name="Hu X."/>
            <person name="Sun X."/>
            <person name="Wang J."/>
            <person name="Zhao C."/>
            <person name="Wang Y."/>
            <person name="Wang D."/>
            <person name="Huang X."/>
            <person name="Wang R."/>
            <person name="Lv J."/>
            <person name="Li Y."/>
            <person name="Zhang Z."/>
            <person name="Liu B."/>
            <person name="Lu W."/>
            <person name="Hui Y."/>
            <person name="Liang J."/>
            <person name="Zhou Z."/>
            <person name="Hou R."/>
            <person name="Li X."/>
            <person name="Liu Y."/>
            <person name="Li H."/>
            <person name="Ning X."/>
            <person name="Lin Y."/>
            <person name="Zhao L."/>
            <person name="Xing Q."/>
            <person name="Dou J."/>
            <person name="Li Y."/>
            <person name="Mao J."/>
            <person name="Guo H."/>
            <person name="Dou H."/>
            <person name="Li T."/>
            <person name="Mu C."/>
            <person name="Jiang W."/>
            <person name="Fu Q."/>
            <person name="Fu X."/>
            <person name="Miao Y."/>
            <person name="Liu J."/>
            <person name="Yu Q."/>
            <person name="Li R."/>
            <person name="Liao H."/>
            <person name="Li X."/>
            <person name="Kong Y."/>
            <person name="Jiang Z."/>
            <person name="Chourrout D."/>
            <person name="Li R."/>
            <person name="Bao Z."/>
        </authorList>
    </citation>
    <scope>NUCLEOTIDE SEQUENCE [LARGE SCALE GENOMIC DNA]</scope>
    <source>
        <strain evidence="2 3">PY_sf001</strain>
    </source>
</reference>
<proteinExistence type="predicted"/>
<protein>
    <submittedName>
        <fullName evidence="2">Uncharacterized protein</fullName>
    </submittedName>
</protein>
<evidence type="ECO:0000256" key="1">
    <source>
        <dbReference type="SAM" id="SignalP"/>
    </source>
</evidence>
<feature type="chain" id="PRO_5013120791" evidence="1">
    <location>
        <begin position="21"/>
        <end position="126"/>
    </location>
</feature>
<keyword evidence="3" id="KW-1185">Reference proteome</keyword>
<accession>A0A210R0L1</accession>
<dbReference type="EMBL" id="NEDP02001044">
    <property type="protein sequence ID" value="OWF54455.1"/>
    <property type="molecule type" value="Genomic_DNA"/>
</dbReference>
<dbReference type="AlphaFoldDB" id="A0A210R0L1"/>
<evidence type="ECO:0000313" key="2">
    <source>
        <dbReference type="EMBL" id="OWF54455.1"/>
    </source>
</evidence>
<comment type="caution">
    <text evidence="2">The sequence shown here is derived from an EMBL/GenBank/DDBJ whole genome shotgun (WGS) entry which is preliminary data.</text>
</comment>
<name>A0A210R0L1_MIZYE</name>
<evidence type="ECO:0000313" key="3">
    <source>
        <dbReference type="Proteomes" id="UP000242188"/>
    </source>
</evidence>
<dbReference type="Proteomes" id="UP000242188">
    <property type="component" value="Unassembled WGS sequence"/>
</dbReference>
<sequence length="126" mass="13406">MIQTVFTVVLALVALSFVEGQGNPEMRPAQTSPSLGGTGGAGGIVVPITAPSGMPTTASQPAQMPQPPPYDIFDWLFNDLNYNNGPDYNVASSNNQVVNNNNVNNNNNAMTNDMMMAMMLGFDFGF</sequence>
<keyword evidence="1" id="KW-0732">Signal</keyword>
<organism evidence="2 3">
    <name type="scientific">Mizuhopecten yessoensis</name>
    <name type="common">Japanese scallop</name>
    <name type="synonym">Patinopecten yessoensis</name>
    <dbReference type="NCBI Taxonomy" id="6573"/>
    <lineage>
        <taxon>Eukaryota</taxon>
        <taxon>Metazoa</taxon>
        <taxon>Spiralia</taxon>
        <taxon>Lophotrochozoa</taxon>
        <taxon>Mollusca</taxon>
        <taxon>Bivalvia</taxon>
        <taxon>Autobranchia</taxon>
        <taxon>Pteriomorphia</taxon>
        <taxon>Pectinida</taxon>
        <taxon>Pectinoidea</taxon>
        <taxon>Pectinidae</taxon>
        <taxon>Mizuhopecten</taxon>
    </lineage>
</organism>
<feature type="signal peptide" evidence="1">
    <location>
        <begin position="1"/>
        <end position="20"/>
    </location>
</feature>